<dbReference type="AlphaFoldDB" id="A0ABC8SMZ6"/>
<organism evidence="2 3">
    <name type="scientific">Ilex paraguariensis</name>
    <name type="common">yerba mate</name>
    <dbReference type="NCBI Taxonomy" id="185542"/>
    <lineage>
        <taxon>Eukaryota</taxon>
        <taxon>Viridiplantae</taxon>
        <taxon>Streptophyta</taxon>
        <taxon>Embryophyta</taxon>
        <taxon>Tracheophyta</taxon>
        <taxon>Spermatophyta</taxon>
        <taxon>Magnoliopsida</taxon>
        <taxon>eudicotyledons</taxon>
        <taxon>Gunneridae</taxon>
        <taxon>Pentapetalae</taxon>
        <taxon>asterids</taxon>
        <taxon>campanulids</taxon>
        <taxon>Aquifoliales</taxon>
        <taxon>Aquifoliaceae</taxon>
        <taxon>Ilex</taxon>
    </lineage>
</organism>
<feature type="compositionally biased region" description="Basic and acidic residues" evidence="1">
    <location>
        <begin position="722"/>
        <end position="749"/>
    </location>
</feature>
<feature type="region of interest" description="Disordered" evidence="1">
    <location>
        <begin position="197"/>
        <end position="220"/>
    </location>
</feature>
<name>A0ABC8SMZ6_9AQUA</name>
<feature type="compositionally biased region" description="Basic and acidic residues" evidence="1">
    <location>
        <begin position="622"/>
        <end position="636"/>
    </location>
</feature>
<proteinExistence type="predicted"/>
<dbReference type="EMBL" id="CAUOFW020003192">
    <property type="protein sequence ID" value="CAK9158524.1"/>
    <property type="molecule type" value="Genomic_DNA"/>
</dbReference>
<evidence type="ECO:0000313" key="3">
    <source>
        <dbReference type="Proteomes" id="UP001642360"/>
    </source>
</evidence>
<feature type="region of interest" description="Disordered" evidence="1">
    <location>
        <begin position="612"/>
        <end position="675"/>
    </location>
</feature>
<dbReference type="PANTHER" id="PTHR33477">
    <property type="entry name" value="P-LOOP NTPASE DOMAIN-CONTAINING PROTEIN LPA1 HOMOLOG 1"/>
    <property type="match status" value="1"/>
</dbReference>
<feature type="region of interest" description="Disordered" evidence="1">
    <location>
        <begin position="1"/>
        <end position="29"/>
    </location>
</feature>
<dbReference type="Proteomes" id="UP001642360">
    <property type="component" value="Unassembled WGS sequence"/>
</dbReference>
<feature type="region of interest" description="Disordered" evidence="1">
    <location>
        <begin position="780"/>
        <end position="808"/>
    </location>
</feature>
<evidence type="ECO:0000313" key="2">
    <source>
        <dbReference type="EMBL" id="CAK9158524.1"/>
    </source>
</evidence>
<dbReference type="Gene3D" id="3.40.50.300">
    <property type="entry name" value="P-loop containing nucleotide triphosphate hydrolases"/>
    <property type="match status" value="1"/>
</dbReference>
<feature type="compositionally biased region" description="Basic and acidic residues" evidence="1">
    <location>
        <begin position="654"/>
        <end position="663"/>
    </location>
</feature>
<comment type="caution">
    <text evidence="2">The sequence shown here is derived from an EMBL/GenBank/DDBJ whole genome shotgun (WGS) entry which is preliminary data.</text>
</comment>
<feature type="region of interest" description="Disordered" evidence="1">
    <location>
        <begin position="306"/>
        <end position="330"/>
    </location>
</feature>
<evidence type="ECO:0000256" key="1">
    <source>
        <dbReference type="SAM" id="MobiDB-lite"/>
    </source>
</evidence>
<feature type="region of interest" description="Disordered" evidence="1">
    <location>
        <begin position="533"/>
        <end position="555"/>
    </location>
</feature>
<protein>
    <submittedName>
        <fullName evidence="2">Uncharacterized protein</fullName>
    </submittedName>
</protein>
<reference evidence="2 3" key="1">
    <citation type="submission" date="2024-02" db="EMBL/GenBank/DDBJ databases">
        <authorList>
            <person name="Vignale AGUSTIN F."/>
            <person name="Sosa J E."/>
            <person name="Modenutti C."/>
        </authorList>
    </citation>
    <scope>NUCLEOTIDE SEQUENCE [LARGE SCALE GENOMIC DNA]</scope>
</reference>
<feature type="region of interest" description="Disordered" evidence="1">
    <location>
        <begin position="722"/>
        <end position="756"/>
    </location>
</feature>
<dbReference type="PANTHER" id="PTHR33477:SF3">
    <property type="entry name" value="P-LOOP NTPASE DOMAIN-CONTAINING PROTEIN LPA1 HOMOLOG 1"/>
    <property type="match status" value="1"/>
</dbReference>
<dbReference type="InterPro" id="IPR027417">
    <property type="entry name" value="P-loop_NTPase"/>
</dbReference>
<keyword evidence="3" id="KW-1185">Reference proteome</keyword>
<feature type="compositionally biased region" description="Acidic residues" evidence="1">
    <location>
        <begin position="637"/>
        <end position="653"/>
    </location>
</feature>
<sequence length="808" mass="89520">MRNERSGDASLRGLKITGQDGSKGLPQKENNYNSDACFNKADGGNHLVSENDGRNKSKPFELYKRRTTVVVRRTTFLDVVCDALAEYKYLGPNQRSDLILACRIRERKESVTVLLCGTSGCGKSTLSALLGSRLGITTLISTDSIRHMMRSFVDEKQNPLLWASTYHAGEYLDPVAVAEAKAKRKAKKLAGISRPSLTKDDLFDGSSTGKSPPEGGPSTAELIGPKQMAVEGFKAQSEMGSRLGITTLISTDSIRHMMRSFVDEKQNPLLWASTYHAGEYLDPVAVAEAKAKRKAKKLAGISRPSLTKDDLFDGSSTGKSPPEGGPSTAELIGPKQMAVEGFKAQSEMVIDSLDRLITEWEERTESVVVEGVHLSLNFVMGLMKKHPSIIPFMIYITNEEKHMERFAVRAKYMTLEPAKNKYVKYIRNIRTIQEYLCKRADKHLVPKINNTNVDKSVAAIHATLFSCLRRRVGEQLYDPITNTVALIDEEYRNQCVANSLSSKGMFQLIQRKGSSRHLMALLNTDGSVAKAWPVDTVDGNGKPTPGRSTENGVGTPMYGPLQIGKAEPINLQFGHFGISAWPINTGGTSHASSVDDSRGDLTDNGSRYYSSCCSSPRASDGPAKELKEEHSVHGSDEEVDDPTEVDSDEDLSDDGQKQLHEEMEGSVDEESTKSDEEYDDLAMQDVQENGYWSDDDEEFKKKLVPHSENRFIDGVNSVHGDKYRQDIDPISRSKNKYRQDIDPISRSKSEPVSAPPLLSYSSLLKEKNEKRVSIYGNVKTRRRSQSIPMLGKHSLQINNPPLSEAHQR</sequence>
<gene>
    <name evidence="2" type="ORF">ILEXP_LOCUS27169</name>
</gene>
<accession>A0ABC8SMZ6</accession>
<dbReference type="SUPFAM" id="SSF52540">
    <property type="entry name" value="P-loop containing nucleoside triphosphate hydrolases"/>
    <property type="match status" value="1"/>
</dbReference>